<reference evidence="2" key="1">
    <citation type="journal article" date="2012" name="Nat. Genet.">
        <title>Whole-genome sequence of Schistosoma haematobium.</title>
        <authorList>
            <person name="Young N.D."/>
            <person name="Jex A.R."/>
            <person name="Li B."/>
            <person name="Liu S."/>
            <person name="Yang L."/>
            <person name="Xiong Z."/>
            <person name="Li Y."/>
            <person name="Cantacessi C."/>
            <person name="Hall R.S."/>
            <person name="Xu X."/>
            <person name="Chen F."/>
            <person name="Wu X."/>
            <person name="Zerlotini A."/>
            <person name="Oliveira G."/>
            <person name="Hofmann A."/>
            <person name="Zhang G."/>
            <person name="Fang X."/>
            <person name="Kang Y."/>
            <person name="Campbell B.E."/>
            <person name="Loukas A."/>
            <person name="Ranganathan S."/>
            <person name="Rollinson D."/>
            <person name="Rinaldi G."/>
            <person name="Brindley P.J."/>
            <person name="Yang H."/>
            <person name="Wang J."/>
            <person name="Wang J."/>
            <person name="Gasser R.B."/>
        </authorList>
    </citation>
    <scope>NUCLEOTIDE SEQUENCE [LARGE SCALE GENOMIC DNA]</scope>
</reference>
<keyword evidence="1" id="KW-0472">Membrane</keyword>
<organism evidence="2">
    <name type="scientific">Schistosoma haematobium</name>
    <name type="common">Blood fluke</name>
    <dbReference type="NCBI Taxonomy" id="6185"/>
    <lineage>
        <taxon>Eukaryota</taxon>
        <taxon>Metazoa</taxon>
        <taxon>Spiralia</taxon>
        <taxon>Lophotrochozoa</taxon>
        <taxon>Platyhelminthes</taxon>
        <taxon>Trematoda</taxon>
        <taxon>Digenea</taxon>
        <taxon>Strigeidida</taxon>
        <taxon>Schistosomatoidea</taxon>
        <taxon>Schistosomatidae</taxon>
        <taxon>Schistosoma</taxon>
    </lineage>
</organism>
<dbReference type="EMBL" id="KL252087">
    <property type="protein sequence ID" value="KGB41749.1"/>
    <property type="molecule type" value="Genomic_DNA"/>
</dbReference>
<feature type="non-terminal residue" evidence="2">
    <location>
        <position position="1"/>
    </location>
</feature>
<evidence type="ECO:0000313" key="2">
    <source>
        <dbReference type="EMBL" id="KGB41749.1"/>
    </source>
</evidence>
<gene>
    <name evidence="2" type="ORF">MS3_10294</name>
</gene>
<dbReference type="AlphaFoldDB" id="A0A095A7S8"/>
<sequence length="354" mass="40510">RQSFATGQFILLYSIIVLIYEFFNCYDICTKPELEKYEKTIFESDASSYVSNQSGSNTHIQSHHYYYSRTIRSNQSLPDVRRSFENVDADKEIFAKFPSTFYGAAVIKYRITKLGKISVYGQPYSGKISNHMGSNYESESETLDQGESIAVRERFYRDAYDKGQGRTFSITTMIHPKGKISFYYENIPKFINETEKQSSFSVTIPCGKDKKEIVMNVPGKWIQSGTLVEYEALGDCPKHNSTEACHGATTLNTRCIWCETANMCITSNDKDLHEFKVNGCKNNSSIVEDPTELTTSATNETDLKNELKETNPSTESHLERKSLSHVYIVVPLVICFLILCIGCGIWLWFYRRER</sequence>
<accession>A0A095A7S8</accession>
<evidence type="ECO:0000256" key="1">
    <source>
        <dbReference type="SAM" id="Phobius"/>
    </source>
</evidence>
<keyword evidence="1" id="KW-1133">Transmembrane helix</keyword>
<feature type="transmembrane region" description="Helical" evidence="1">
    <location>
        <begin position="326"/>
        <end position="349"/>
    </location>
</feature>
<feature type="non-terminal residue" evidence="2">
    <location>
        <position position="354"/>
    </location>
</feature>
<proteinExistence type="predicted"/>
<protein>
    <recommendedName>
        <fullName evidence="3">Egg protein CP391S-like protein</fullName>
    </recommendedName>
</protein>
<evidence type="ECO:0008006" key="3">
    <source>
        <dbReference type="Google" id="ProtNLM"/>
    </source>
</evidence>
<keyword evidence="1" id="KW-0812">Transmembrane</keyword>
<name>A0A095A7S8_SCHHA</name>